<name>A0ABU4HKD2_9ACTN</name>
<feature type="chain" id="PRO_5046282346" evidence="1">
    <location>
        <begin position="25"/>
        <end position="209"/>
    </location>
</feature>
<evidence type="ECO:0000313" key="3">
    <source>
        <dbReference type="Proteomes" id="UP001284601"/>
    </source>
</evidence>
<keyword evidence="1" id="KW-0732">Signal</keyword>
<dbReference type="EMBL" id="JAWSTH010000008">
    <property type="protein sequence ID" value="MDW5593776.1"/>
    <property type="molecule type" value="Genomic_DNA"/>
</dbReference>
<proteinExistence type="predicted"/>
<evidence type="ECO:0000256" key="1">
    <source>
        <dbReference type="SAM" id="SignalP"/>
    </source>
</evidence>
<dbReference type="Proteomes" id="UP001284601">
    <property type="component" value="Unassembled WGS sequence"/>
</dbReference>
<organism evidence="2 3">
    <name type="scientific">Conexibacter stalactiti</name>
    <dbReference type="NCBI Taxonomy" id="1940611"/>
    <lineage>
        <taxon>Bacteria</taxon>
        <taxon>Bacillati</taxon>
        <taxon>Actinomycetota</taxon>
        <taxon>Thermoleophilia</taxon>
        <taxon>Solirubrobacterales</taxon>
        <taxon>Conexibacteraceae</taxon>
        <taxon>Conexibacter</taxon>
    </lineage>
</organism>
<gene>
    <name evidence="2" type="ORF">R7226_05490</name>
</gene>
<sequence length="209" mass="22312">MSRRFHTLALAAAALALTPAAALAAPLRFQAVKVSVDGTSRSALDTGDASYGYSGRFDYAGEGRSLGALKATPKPGELVSLVVKPVTYTSSSNATIRTNDRTFDCSLTRAPAGFAPPGIAAAVSFSKTVMRIQWTVMTAPMKCPPHSPIWSFPGLPSAATTLDYPLAQVRSTKVGKNLRLKLDRVHRWSNDAGAHELTLRGSIWLRRVA</sequence>
<dbReference type="RefSeq" id="WP_318596033.1">
    <property type="nucleotide sequence ID" value="NZ_JAWSTH010000008.1"/>
</dbReference>
<evidence type="ECO:0000313" key="2">
    <source>
        <dbReference type="EMBL" id="MDW5593776.1"/>
    </source>
</evidence>
<accession>A0ABU4HKD2</accession>
<comment type="caution">
    <text evidence="2">The sequence shown here is derived from an EMBL/GenBank/DDBJ whole genome shotgun (WGS) entry which is preliminary data.</text>
</comment>
<feature type="signal peptide" evidence="1">
    <location>
        <begin position="1"/>
        <end position="24"/>
    </location>
</feature>
<reference evidence="3" key="1">
    <citation type="submission" date="2023-07" db="EMBL/GenBank/DDBJ databases">
        <title>Conexibacter stalactiti sp. nov., isolated from stalactites in a lava cave and emended description of the genus Conexibacter.</title>
        <authorList>
            <person name="Lee S.D."/>
        </authorList>
    </citation>
    <scope>NUCLEOTIDE SEQUENCE [LARGE SCALE GENOMIC DNA]</scope>
    <source>
        <strain evidence="3">KCTC 39840</strain>
    </source>
</reference>
<keyword evidence="3" id="KW-1185">Reference proteome</keyword>
<protein>
    <submittedName>
        <fullName evidence="2">Uncharacterized protein</fullName>
    </submittedName>
</protein>